<accession>A0ABD1EEQ2</accession>
<dbReference type="AlphaFoldDB" id="A0ABD1EEQ2"/>
<proteinExistence type="predicted"/>
<protein>
    <submittedName>
        <fullName evidence="1">Uncharacterized protein</fullName>
    </submittedName>
</protein>
<sequence>MVIQYLIRSDGYIKVLSNLLTELQKQNGDDNSNHLNQVTKGSIPEVRTPTSSFFITTFDLCVKVILPKRALTMFWNGRPHIYEYIHTIEI</sequence>
<keyword evidence="2" id="KW-1185">Reference proteome</keyword>
<dbReference type="EMBL" id="JBDJPC010000008">
    <property type="protein sequence ID" value="KAL1492392.1"/>
    <property type="molecule type" value="Genomic_DNA"/>
</dbReference>
<gene>
    <name evidence="1" type="ORF">ABEB36_010644</name>
</gene>
<reference evidence="1 2" key="1">
    <citation type="submission" date="2024-05" db="EMBL/GenBank/DDBJ databases">
        <title>Genetic variation in Jamaican populations of the coffee berry borer (Hypothenemus hampei).</title>
        <authorList>
            <person name="Errbii M."/>
            <person name="Myrie A."/>
        </authorList>
    </citation>
    <scope>NUCLEOTIDE SEQUENCE [LARGE SCALE GENOMIC DNA]</scope>
    <source>
        <strain evidence="1">JA-Hopewell-2020-01-JO</strain>
        <tissue evidence="1">Whole body</tissue>
    </source>
</reference>
<evidence type="ECO:0000313" key="2">
    <source>
        <dbReference type="Proteomes" id="UP001566132"/>
    </source>
</evidence>
<name>A0ABD1EEQ2_HYPHA</name>
<organism evidence="1 2">
    <name type="scientific">Hypothenemus hampei</name>
    <name type="common">Coffee berry borer</name>
    <dbReference type="NCBI Taxonomy" id="57062"/>
    <lineage>
        <taxon>Eukaryota</taxon>
        <taxon>Metazoa</taxon>
        <taxon>Ecdysozoa</taxon>
        <taxon>Arthropoda</taxon>
        <taxon>Hexapoda</taxon>
        <taxon>Insecta</taxon>
        <taxon>Pterygota</taxon>
        <taxon>Neoptera</taxon>
        <taxon>Endopterygota</taxon>
        <taxon>Coleoptera</taxon>
        <taxon>Polyphaga</taxon>
        <taxon>Cucujiformia</taxon>
        <taxon>Curculionidae</taxon>
        <taxon>Scolytinae</taxon>
        <taxon>Hypothenemus</taxon>
    </lineage>
</organism>
<dbReference type="Proteomes" id="UP001566132">
    <property type="component" value="Unassembled WGS sequence"/>
</dbReference>
<comment type="caution">
    <text evidence="1">The sequence shown here is derived from an EMBL/GenBank/DDBJ whole genome shotgun (WGS) entry which is preliminary data.</text>
</comment>
<evidence type="ECO:0000313" key="1">
    <source>
        <dbReference type="EMBL" id="KAL1492392.1"/>
    </source>
</evidence>